<dbReference type="AlphaFoldDB" id="A0AAT9GD73"/>
<protein>
    <recommendedName>
        <fullName evidence="2">Phage tail protein</fullName>
    </recommendedName>
</protein>
<dbReference type="EMBL" id="AP029172">
    <property type="protein sequence ID" value="BFD47795.1"/>
    <property type="molecule type" value="Genomic_DNA"/>
</dbReference>
<gene>
    <name evidence="1" type="ORF">DMENIID0003_08690</name>
</gene>
<dbReference type="InterPro" id="IPR006521">
    <property type="entry name" value="Tail_protein_I"/>
</dbReference>
<evidence type="ECO:0008006" key="2">
    <source>
        <dbReference type="Google" id="ProtNLM"/>
    </source>
</evidence>
<sequence>MVILPPNASKQEQILTDIINYSLDANSLRGFKFNPQTEMLPWLVAEYGLGEILSWGKKATKSALKEWVLAKQNGIRFQRLRGTPQSLKMALKWANIDNITIQEESPGKHFAEFQIGISDVPNDFFVDSVIALAKLSAPARSRLMRIFNDYYNAQRFILDESIFGDLLSDYSGVRIAKEGPVLSFGRKNSFELKIGNPRFKFGTFRSHYDRSYSNDLYRLDVAILGETEPHTKNYNGIYERSHQWYNLKALYPLPQSLLPEIKFAKALIVLSDSWNLGDINACFAPTAYKEIEHTFYLSEDKLSEQIWNFRRTPILERFSITYYYEAKSFTDQRIIESNLREYHIDCQNDSDLKQKDPIHELENYVAVFYPGMVTWHEHRHLNRPWKNFEPIITKKLDVFSTNLVYI</sequence>
<organism evidence="1">
    <name type="scientific">Wolbachia endosymbiont of Sergentomyia squamirostris</name>
    <dbReference type="NCBI Taxonomy" id="3113640"/>
    <lineage>
        <taxon>Bacteria</taxon>
        <taxon>Pseudomonadati</taxon>
        <taxon>Pseudomonadota</taxon>
        <taxon>Alphaproteobacteria</taxon>
        <taxon>Rickettsiales</taxon>
        <taxon>Anaplasmataceae</taxon>
        <taxon>Wolbachieae</taxon>
        <taxon>Wolbachia</taxon>
    </lineage>
</organism>
<proteinExistence type="predicted"/>
<accession>A0AAT9GD73</accession>
<dbReference type="Pfam" id="PF09684">
    <property type="entry name" value="Tail_P2_I"/>
    <property type="match status" value="1"/>
</dbReference>
<reference evidence="1" key="1">
    <citation type="submission" date="2024-01" db="EMBL/GenBank/DDBJ databases">
        <title>Sequencing the genomes of a sandfly, Sergentomyia squamirostris, and its two endosymbionts.</title>
        <authorList>
            <person name="Itokawa K."/>
            <person name="Sanjoba C."/>
        </authorList>
    </citation>
    <scope>NUCLEOTIDE SEQUENCE</scope>
    <source>
        <strain evidence="1">WSSQ</strain>
    </source>
</reference>
<evidence type="ECO:0000313" key="1">
    <source>
        <dbReference type="EMBL" id="BFD47795.1"/>
    </source>
</evidence>
<name>A0AAT9GD73_9RICK</name>